<dbReference type="EMBL" id="FPBO01000010">
    <property type="protein sequence ID" value="SFU79631.1"/>
    <property type="molecule type" value="Genomic_DNA"/>
</dbReference>
<dbReference type="RefSeq" id="WP_093555871.1">
    <property type="nucleotide sequence ID" value="NZ_FPBO01000010.1"/>
</dbReference>
<dbReference type="InterPro" id="IPR006521">
    <property type="entry name" value="Tail_protein_I"/>
</dbReference>
<sequence length="410" mass="44092">MVAAALDDAPADAARLLPSNGTPLERALARAASRAALDTLADAPAGLRHTRPAGVAPWQAAEWRLAEFARYFGGTEELIAQGLPWLRQRGSAASVKRALSWIGFDAAVGEDDPHLQLDPGAADAPARLADIRHLAEASLPAHVRLYRLYHGYDLRRARLSGATAMDAAMLSDDSGVWRDGVKLSFGSVHRAGVDAAAGRRIALGRTDGRLDRLYIEDQSRLSVSPYDVAPVLNHRILAGQLITVSNPRPLENPDSISRRRNIRRANIALSDSDEIGAINAVFQRDYWHQPPEVMRLSAAPLSAYDGRIERRPVDEISTLYAGALSFSDVGGALASFAVVEVRSIGAVPTNQPTAQPRVGVEFVRPSLSRFGAVLNPAPAMWAFEGAGPWSQDAATGWEEATPWGSGLRQT</sequence>
<dbReference type="STRING" id="1035707.SAMN05216552_101022"/>
<dbReference type="Pfam" id="PF09684">
    <property type="entry name" value="Tail_P2_I"/>
    <property type="match status" value="1"/>
</dbReference>
<dbReference type="AlphaFoldDB" id="A0A1I7J3C0"/>
<evidence type="ECO:0000313" key="2">
    <source>
        <dbReference type="Proteomes" id="UP000199391"/>
    </source>
</evidence>
<dbReference type="OrthoDB" id="90759at2"/>
<gene>
    <name evidence="1" type="ORF">SAMN05216552_101022</name>
</gene>
<keyword evidence="2" id="KW-1185">Reference proteome</keyword>
<name>A0A1I7J3C0_9BURK</name>
<evidence type="ECO:0000313" key="1">
    <source>
        <dbReference type="EMBL" id="SFU79631.1"/>
    </source>
</evidence>
<reference evidence="2" key="1">
    <citation type="submission" date="2016-10" db="EMBL/GenBank/DDBJ databases">
        <authorList>
            <person name="Varghese N."/>
            <person name="Submissions S."/>
        </authorList>
    </citation>
    <scope>NUCLEOTIDE SEQUENCE [LARGE SCALE GENOMIC DNA]</scope>
    <source>
        <strain evidence="2">CGMCC 1.11014</strain>
    </source>
</reference>
<protein>
    <submittedName>
        <fullName evidence="1">Phage tail protein (Tail_P2_I)</fullName>
    </submittedName>
</protein>
<dbReference type="Proteomes" id="UP000199391">
    <property type="component" value="Unassembled WGS sequence"/>
</dbReference>
<proteinExistence type="predicted"/>
<organism evidence="1 2">
    <name type="scientific">Pseudoduganella namucuonensis</name>
    <dbReference type="NCBI Taxonomy" id="1035707"/>
    <lineage>
        <taxon>Bacteria</taxon>
        <taxon>Pseudomonadati</taxon>
        <taxon>Pseudomonadota</taxon>
        <taxon>Betaproteobacteria</taxon>
        <taxon>Burkholderiales</taxon>
        <taxon>Oxalobacteraceae</taxon>
        <taxon>Telluria group</taxon>
        <taxon>Pseudoduganella</taxon>
    </lineage>
</organism>
<accession>A0A1I7J3C0</accession>